<keyword evidence="4" id="KW-1185">Reference proteome</keyword>
<evidence type="ECO:0000259" key="2">
    <source>
        <dbReference type="PROSITE" id="PS50110"/>
    </source>
</evidence>
<dbReference type="RefSeq" id="WP_159460477.1">
    <property type="nucleotide sequence ID" value="NZ_FWYC01000009.1"/>
</dbReference>
<reference evidence="4" key="1">
    <citation type="submission" date="2017-04" db="EMBL/GenBank/DDBJ databases">
        <authorList>
            <person name="Varghese N."/>
            <person name="Submissions S."/>
        </authorList>
    </citation>
    <scope>NUCLEOTIDE SEQUENCE [LARGE SCALE GENOMIC DNA]</scope>
    <source>
        <strain evidence="4">DSM 44073</strain>
    </source>
</reference>
<dbReference type="PROSITE" id="PS50110">
    <property type="entry name" value="RESPONSE_REGULATORY"/>
    <property type="match status" value="1"/>
</dbReference>
<dbReference type="SUPFAM" id="SSF52172">
    <property type="entry name" value="CheY-like"/>
    <property type="match status" value="1"/>
</dbReference>
<organism evidence="3 4">
    <name type="scientific">Lentzea albidocapillata</name>
    <dbReference type="NCBI Taxonomy" id="40571"/>
    <lineage>
        <taxon>Bacteria</taxon>
        <taxon>Bacillati</taxon>
        <taxon>Actinomycetota</taxon>
        <taxon>Actinomycetes</taxon>
        <taxon>Pseudonocardiales</taxon>
        <taxon>Pseudonocardiaceae</taxon>
        <taxon>Lentzea</taxon>
    </lineage>
</organism>
<evidence type="ECO:0000313" key="3">
    <source>
        <dbReference type="EMBL" id="SMD06664.1"/>
    </source>
</evidence>
<dbReference type="EMBL" id="FWYC01000009">
    <property type="protein sequence ID" value="SMD06664.1"/>
    <property type="molecule type" value="Genomic_DNA"/>
</dbReference>
<protein>
    <submittedName>
        <fullName evidence="3">Phosphotransferase enzyme family protein</fullName>
    </submittedName>
</protein>
<sequence length="472" mass="52144">MRVLLVEDSAAIIEVLQHYSNRRNFGLVSATSVKSALEIIDDPDQDFDVALCDLKIPSQDGAIDLSIENGLEVVRRISEICPGVPVVVLSAFGTLDVARTMLLQARQQDIFGTGVALPMLQYEQKSSGTIAALSYLGETQVQIDEIGEIEVENGESLTERQRRALRIFARRRGGRIVEYRPLSGGFSGARTGLIEVRDSTGAEVARVVSKITRFDRALEEKDRYRQCIAGRLGAGSYADLNDEVLAGCGRDAGLFYSLADTYKMDLFKKVLSDDEIAAAAVRRVREDLSSWVSGVPQTSKTWLEIRRELINDAKYAVVAEKHPIVDVPDGRTLQTVWATQHGDLHGANVLVDDSGRPVLIDFGRAGQAPSVLDPLTLELSVLFHADSPLRADAWPTIEQLDSWYDLDVYLDGCPYPSYVRACREWSVAARAGSRDFYATLNAYCLRNLQYDDVNVERALQLQALAANKLNNS</sequence>
<keyword evidence="3" id="KW-0808">Transferase</keyword>
<gene>
    <name evidence="3" type="ORF">SAMN05660733_03810</name>
</gene>
<dbReference type="SMART" id="SM00448">
    <property type="entry name" value="REC"/>
    <property type="match status" value="1"/>
</dbReference>
<dbReference type="SUPFAM" id="SSF56112">
    <property type="entry name" value="Protein kinase-like (PK-like)"/>
    <property type="match status" value="2"/>
</dbReference>
<dbReference type="Gene3D" id="3.40.50.2300">
    <property type="match status" value="1"/>
</dbReference>
<dbReference type="AlphaFoldDB" id="A0A1W2EA95"/>
<feature type="domain" description="Response regulatory" evidence="2">
    <location>
        <begin position="2"/>
        <end position="128"/>
    </location>
</feature>
<keyword evidence="1" id="KW-0597">Phosphoprotein</keyword>
<dbReference type="Proteomes" id="UP000192840">
    <property type="component" value="Unassembled WGS sequence"/>
</dbReference>
<evidence type="ECO:0000256" key="1">
    <source>
        <dbReference type="PROSITE-ProRule" id="PRU00169"/>
    </source>
</evidence>
<dbReference type="InterPro" id="IPR001789">
    <property type="entry name" value="Sig_transdc_resp-reg_receiver"/>
</dbReference>
<dbReference type="InterPro" id="IPR002575">
    <property type="entry name" value="Aminoglycoside_PTrfase"/>
</dbReference>
<dbReference type="Pfam" id="PF00072">
    <property type="entry name" value="Response_reg"/>
    <property type="match status" value="1"/>
</dbReference>
<dbReference type="Gene3D" id="1.10.510.10">
    <property type="entry name" value="Transferase(Phosphotransferase) domain 1"/>
    <property type="match status" value="1"/>
</dbReference>
<dbReference type="OrthoDB" id="9797603at2"/>
<accession>A0A1W2EA95</accession>
<dbReference type="GO" id="GO:0000160">
    <property type="term" value="P:phosphorelay signal transduction system"/>
    <property type="evidence" value="ECO:0007669"/>
    <property type="project" value="InterPro"/>
</dbReference>
<dbReference type="STRING" id="40571.SAMN05660733_03810"/>
<dbReference type="InterPro" id="IPR011009">
    <property type="entry name" value="Kinase-like_dom_sf"/>
</dbReference>
<evidence type="ECO:0000313" key="4">
    <source>
        <dbReference type="Proteomes" id="UP000192840"/>
    </source>
</evidence>
<dbReference type="InterPro" id="IPR011006">
    <property type="entry name" value="CheY-like_superfamily"/>
</dbReference>
<feature type="modified residue" description="4-aspartylphosphate" evidence="1">
    <location>
        <position position="53"/>
    </location>
</feature>
<proteinExistence type="predicted"/>
<dbReference type="Pfam" id="PF01636">
    <property type="entry name" value="APH"/>
    <property type="match status" value="1"/>
</dbReference>
<dbReference type="GO" id="GO:0016740">
    <property type="term" value="F:transferase activity"/>
    <property type="evidence" value="ECO:0007669"/>
    <property type="project" value="UniProtKB-KW"/>
</dbReference>
<name>A0A1W2EA95_9PSEU</name>
<dbReference type="CDD" id="cd00156">
    <property type="entry name" value="REC"/>
    <property type="match status" value="1"/>
</dbReference>